<evidence type="ECO:0000256" key="1">
    <source>
        <dbReference type="SAM" id="MobiDB-lite"/>
    </source>
</evidence>
<feature type="compositionally biased region" description="Basic and acidic residues" evidence="1">
    <location>
        <begin position="9"/>
        <end position="19"/>
    </location>
</feature>
<keyword evidence="3" id="KW-1185">Reference proteome</keyword>
<dbReference type="Proteomes" id="UP001054945">
    <property type="component" value="Unassembled WGS sequence"/>
</dbReference>
<name>A0AAV4XJ92_CAEEX</name>
<proteinExistence type="predicted"/>
<feature type="compositionally biased region" description="Basic residues" evidence="1">
    <location>
        <begin position="103"/>
        <end position="113"/>
    </location>
</feature>
<sequence length="113" mass="12788">MRMQETEFVDERMRGDCSKGGKKVTVGRECGVELISSLTTHNFFGENFKILACKKNRATSLLPIIGEDGRVTNSIKETQEAILSFHFPSVARNETTDHDSNRRQGRLQPHHIT</sequence>
<comment type="caution">
    <text evidence="2">The sequence shown here is derived from an EMBL/GenBank/DDBJ whole genome shotgun (WGS) entry which is preliminary data.</text>
</comment>
<feature type="region of interest" description="Disordered" evidence="1">
    <location>
        <begin position="89"/>
        <end position="113"/>
    </location>
</feature>
<dbReference type="AlphaFoldDB" id="A0AAV4XJ92"/>
<evidence type="ECO:0000313" key="2">
    <source>
        <dbReference type="EMBL" id="GIY94719.1"/>
    </source>
</evidence>
<dbReference type="EMBL" id="BPLR01017817">
    <property type="protein sequence ID" value="GIY94719.1"/>
    <property type="molecule type" value="Genomic_DNA"/>
</dbReference>
<evidence type="ECO:0000313" key="3">
    <source>
        <dbReference type="Proteomes" id="UP001054945"/>
    </source>
</evidence>
<organism evidence="2 3">
    <name type="scientific">Caerostris extrusa</name>
    <name type="common">Bark spider</name>
    <name type="synonym">Caerostris bankana</name>
    <dbReference type="NCBI Taxonomy" id="172846"/>
    <lineage>
        <taxon>Eukaryota</taxon>
        <taxon>Metazoa</taxon>
        <taxon>Ecdysozoa</taxon>
        <taxon>Arthropoda</taxon>
        <taxon>Chelicerata</taxon>
        <taxon>Arachnida</taxon>
        <taxon>Araneae</taxon>
        <taxon>Araneomorphae</taxon>
        <taxon>Entelegynae</taxon>
        <taxon>Araneoidea</taxon>
        <taxon>Araneidae</taxon>
        <taxon>Caerostris</taxon>
    </lineage>
</organism>
<accession>A0AAV4XJ92</accession>
<feature type="region of interest" description="Disordered" evidence="1">
    <location>
        <begin position="1"/>
        <end position="22"/>
    </location>
</feature>
<reference evidence="2 3" key="1">
    <citation type="submission" date="2021-06" db="EMBL/GenBank/DDBJ databases">
        <title>Caerostris extrusa draft genome.</title>
        <authorList>
            <person name="Kono N."/>
            <person name="Arakawa K."/>
        </authorList>
    </citation>
    <scope>NUCLEOTIDE SEQUENCE [LARGE SCALE GENOMIC DNA]</scope>
</reference>
<gene>
    <name evidence="2" type="ORF">CEXT_638741</name>
</gene>
<protein>
    <submittedName>
        <fullName evidence="2">Uncharacterized protein</fullName>
    </submittedName>
</protein>